<accession>A0A1Y4QRT8</accession>
<dbReference type="AlphaFoldDB" id="A0A1Y4QRT8"/>
<dbReference type="EMBL" id="NFLC01000039">
    <property type="protein sequence ID" value="OUQ07988.1"/>
    <property type="molecule type" value="Genomic_DNA"/>
</dbReference>
<comment type="caution">
    <text evidence="1">The sequence shown here is derived from an EMBL/GenBank/DDBJ whole genome shotgun (WGS) entry which is preliminary data.</text>
</comment>
<name>A0A1Y4QRT8_9ENTE</name>
<evidence type="ECO:0000313" key="1">
    <source>
        <dbReference type="EMBL" id="OUQ07988.1"/>
    </source>
</evidence>
<gene>
    <name evidence="1" type="ORF">B5E88_11695</name>
</gene>
<protein>
    <recommendedName>
        <fullName evidence="3">Helicase BlpT</fullName>
    </recommendedName>
</protein>
<evidence type="ECO:0000313" key="2">
    <source>
        <dbReference type="Proteomes" id="UP000196074"/>
    </source>
</evidence>
<proteinExistence type="predicted"/>
<sequence length="105" mass="12472">MSEMKLGIRYLEELQKAFSHRLLQTSDEIKFAESLKDCLKPVKQQEKVDNRYYISLERFYQQASLLIGLSTLQLSDEEKQDWLAFRKWHEEVGKPNLHLYGPVII</sequence>
<reference evidence="2" key="1">
    <citation type="submission" date="2017-04" db="EMBL/GenBank/DDBJ databases">
        <title>Function of individual gut microbiota members based on whole genome sequencing of pure cultures obtained from chicken caecum.</title>
        <authorList>
            <person name="Medvecky M."/>
            <person name="Cejkova D."/>
            <person name="Polansky O."/>
            <person name="Karasova D."/>
            <person name="Kubasova T."/>
            <person name="Cizek A."/>
            <person name="Rychlik I."/>
        </authorList>
    </citation>
    <scope>NUCLEOTIDE SEQUENCE [LARGE SCALE GENOMIC DNA]</scope>
    <source>
        <strain evidence="2">An144</strain>
    </source>
</reference>
<dbReference type="Proteomes" id="UP000196074">
    <property type="component" value="Unassembled WGS sequence"/>
</dbReference>
<dbReference type="RefSeq" id="WP_047241583.1">
    <property type="nucleotide sequence ID" value="NZ_LDDZ01000024.1"/>
</dbReference>
<evidence type="ECO:0008006" key="3">
    <source>
        <dbReference type="Google" id="ProtNLM"/>
    </source>
</evidence>
<organism evidence="1 2">
    <name type="scientific">Enterococcus cecorum</name>
    <dbReference type="NCBI Taxonomy" id="44008"/>
    <lineage>
        <taxon>Bacteria</taxon>
        <taxon>Bacillati</taxon>
        <taxon>Bacillota</taxon>
        <taxon>Bacilli</taxon>
        <taxon>Lactobacillales</taxon>
        <taxon>Enterococcaceae</taxon>
        <taxon>Enterococcus</taxon>
    </lineage>
</organism>